<keyword evidence="2" id="KW-1185">Reference proteome</keyword>
<protein>
    <submittedName>
        <fullName evidence="1">Uncharacterized protein</fullName>
    </submittedName>
</protein>
<comment type="caution">
    <text evidence="1">The sequence shown here is derived from an EMBL/GenBank/DDBJ whole genome shotgun (WGS) entry which is preliminary data.</text>
</comment>
<reference evidence="1" key="1">
    <citation type="submission" date="2022-12" db="EMBL/GenBank/DDBJ databases">
        <title>Chromosome-level genome assembly of the bean flower thrips Megalurothrips usitatus.</title>
        <authorList>
            <person name="Ma L."/>
            <person name="Liu Q."/>
            <person name="Li H."/>
            <person name="Cai W."/>
        </authorList>
    </citation>
    <scope>NUCLEOTIDE SEQUENCE</scope>
    <source>
        <strain evidence="1">Cailab_2022a</strain>
    </source>
</reference>
<sequence>MAIKCWLLPPLQPAIQDVGASLRAWTREPSLNLIQLCFSLLGFNIKGFVDSALNITAYSGLQTTLCVKKSVWHCPLTEMEALAVQIEDCCLEGCLDSSLNISFLDIQQYYLCCGCC</sequence>
<dbReference type="AlphaFoldDB" id="A0AAV7XDS9"/>
<dbReference type="Proteomes" id="UP001075354">
    <property type="component" value="Chromosome 11"/>
</dbReference>
<gene>
    <name evidence="1" type="ORF">ONE63_001712</name>
</gene>
<dbReference type="EMBL" id="JAPTSV010000011">
    <property type="protein sequence ID" value="KAJ1522525.1"/>
    <property type="molecule type" value="Genomic_DNA"/>
</dbReference>
<organism evidence="1 2">
    <name type="scientific">Megalurothrips usitatus</name>
    <name type="common">bean blossom thrips</name>
    <dbReference type="NCBI Taxonomy" id="439358"/>
    <lineage>
        <taxon>Eukaryota</taxon>
        <taxon>Metazoa</taxon>
        <taxon>Ecdysozoa</taxon>
        <taxon>Arthropoda</taxon>
        <taxon>Hexapoda</taxon>
        <taxon>Insecta</taxon>
        <taxon>Pterygota</taxon>
        <taxon>Neoptera</taxon>
        <taxon>Paraneoptera</taxon>
        <taxon>Thysanoptera</taxon>
        <taxon>Terebrantia</taxon>
        <taxon>Thripoidea</taxon>
        <taxon>Thripidae</taxon>
        <taxon>Megalurothrips</taxon>
    </lineage>
</organism>
<proteinExistence type="predicted"/>
<name>A0AAV7XDS9_9NEOP</name>
<accession>A0AAV7XDS9</accession>
<evidence type="ECO:0000313" key="2">
    <source>
        <dbReference type="Proteomes" id="UP001075354"/>
    </source>
</evidence>
<evidence type="ECO:0000313" key="1">
    <source>
        <dbReference type="EMBL" id="KAJ1522525.1"/>
    </source>
</evidence>